<dbReference type="NCBIfam" id="TIGR00785">
    <property type="entry name" value="dass"/>
    <property type="match status" value="1"/>
</dbReference>
<comment type="subcellular location">
    <subcellularLocation>
        <location evidence="1">Membrane</location>
        <topology evidence="1">Multi-pass membrane protein</topology>
    </subcellularLocation>
</comment>
<name>A0ABY5VKR2_9FIRM</name>
<evidence type="ECO:0000256" key="5">
    <source>
        <dbReference type="SAM" id="Phobius"/>
    </source>
</evidence>
<feature type="transmembrane region" description="Helical" evidence="5">
    <location>
        <begin position="441"/>
        <end position="464"/>
    </location>
</feature>
<feature type="transmembrane region" description="Helical" evidence="5">
    <location>
        <begin position="145"/>
        <end position="161"/>
    </location>
</feature>
<dbReference type="Pfam" id="PF00939">
    <property type="entry name" value="Na_sulph_symp"/>
    <property type="match status" value="1"/>
</dbReference>
<feature type="transmembrane region" description="Helical" evidence="5">
    <location>
        <begin position="266"/>
        <end position="282"/>
    </location>
</feature>
<feature type="transmembrane region" description="Helical" evidence="5">
    <location>
        <begin position="76"/>
        <end position="101"/>
    </location>
</feature>
<accession>A0ABY5VKR2</accession>
<proteinExistence type="predicted"/>
<reference evidence="6" key="1">
    <citation type="journal article" date="2022" name="Cell">
        <title>Design, construction, and in vivo augmentation of a complex gut microbiome.</title>
        <authorList>
            <person name="Cheng A.G."/>
            <person name="Ho P.Y."/>
            <person name="Aranda-Diaz A."/>
            <person name="Jain S."/>
            <person name="Yu F.B."/>
            <person name="Meng X."/>
            <person name="Wang M."/>
            <person name="Iakiviak M."/>
            <person name="Nagashima K."/>
            <person name="Zhao A."/>
            <person name="Murugkar P."/>
            <person name="Patil A."/>
            <person name="Atabakhsh K."/>
            <person name="Weakley A."/>
            <person name="Yan J."/>
            <person name="Brumbaugh A.R."/>
            <person name="Higginbottom S."/>
            <person name="Dimas A."/>
            <person name="Shiver A.L."/>
            <person name="Deutschbauer A."/>
            <person name="Neff N."/>
            <person name="Sonnenburg J.L."/>
            <person name="Huang K.C."/>
            <person name="Fischbach M.A."/>
        </authorList>
    </citation>
    <scope>NUCLEOTIDE SEQUENCE</scope>
    <source>
        <strain evidence="6">DSM 19829</strain>
    </source>
</reference>
<sequence>MEELTAKRKNGLVLAVLILIVMFFVPAPAGLTPAGTRTLGCTLALLICLSTGALPLGLTSLIFMMLYFVLGAAPSLTSAISGMAAPPVMFILASFGMSAAVSNSPISRRILYFMMRIFGKSIRTTLLGLMFATAIVSAFISNVPVTAMFVTIGLSFLQLYTNETERNQTGRTYMIAIPVAAMIGGIMTPVGSSPNLVAITTLKSMTGYSISFAEWASYGVPIGLILIPTAWMIITKVFPPVEMEQKLFENFKESTRVTKKAGRQEVKVILIMGTMIVLWILSSWISTINLYAVAVLGVAVMFLPGIRILDWEDFKKSTNWDVVFVTASVISLGNIISENGLSTWFVDTIFPSDLALPTFVMVFITAVFVIVMLLIIPISGALIQVLAGPLIVVATNCGIHPVILIVTLCFCATNCYLLPIDTVPLLAYSSGYFQMTDMPKATAPILLILALLCALWCPVLYGLLI</sequence>
<protein>
    <submittedName>
        <fullName evidence="6">DASS family sodium-coupled anion symporter</fullName>
    </submittedName>
</protein>
<evidence type="ECO:0000313" key="6">
    <source>
        <dbReference type="EMBL" id="UWP61199.1"/>
    </source>
</evidence>
<feature type="transmembrane region" description="Helical" evidence="5">
    <location>
        <begin position="390"/>
        <end position="419"/>
    </location>
</feature>
<feature type="transmembrane region" description="Helical" evidence="5">
    <location>
        <begin position="212"/>
        <end position="234"/>
    </location>
</feature>
<keyword evidence="2 5" id="KW-0812">Transmembrane</keyword>
<feature type="transmembrane region" description="Helical" evidence="5">
    <location>
        <begin position="288"/>
        <end position="306"/>
    </location>
</feature>
<feature type="transmembrane region" description="Helical" evidence="5">
    <location>
        <begin position="173"/>
        <end position="192"/>
    </location>
</feature>
<dbReference type="PANTHER" id="PTHR10283">
    <property type="entry name" value="SOLUTE CARRIER FAMILY 13 MEMBER"/>
    <property type="match status" value="1"/>
</dbReference>
<feature type="transmembrane region" description="Helical" evidence="5">
    <location>
        <begin position="356"/>
        <end position="378"/>
    </location>
</feature>
<evidence type="ECO:0000256" key="4">
    <source>
        <dbReference type="ARBA" id="ARBA00023136"/>
    </source>
</evidence>
<evidence type="ECO:0000256" key="3">
    <source>
        <dbReference type="ARBA" id="ARBA00022989"/>
    </source>
</evidence>
<organism evidence="6 7">
    <name type="scientific">Ruminococcus gauvreauii</name>
    <dbReference type="NCBI Taxonomy" id="438033"/>
    <lineage>
        <taxon>Bacteria</taxon>
        <taxon>Bacillati</taxon>
        <taxon>Bacillota</taxon>
        <taxon>Clostridia</taxon>
        <taxon>Eubacteriales</taxon>
        <taxon>Oscillospiraceae</taxon>
        <taxon>Ruminococcus</taxon>
    </lineage>
</organism>
<dbReference type="Proteomes" id="UP001060164">
    <property type="component" value="Chromosome"/>
</dbReference>
<dbReference type="RefSeq" id="WP_028527682.1">
    <property type="nucleotide sequence ID" value="NZ_CABLBR010000004.1"/>
</dbReference>
<feature type="transmembrane region" description="Helical" evidence="5">
    <location>
        <begin position="43"/>
        <end position="70"/>
    </location>
</feature>
<dbReference type="InterPro" id="IPR001898">
    <property type="entry name" value="SLC13A/DASS"/>
</dbReference>
<dbReference type="EMBL" id="CP102290">
    <property type="protein sequence ID" value="UWP61199.1"/>
    <property type="molecule type" value="Genomic_DNA"/>
</dbReference>
<feature type="transmembrane region" description="Helical" evidence="5">
    <location>
        <begin position="12"/>
        <end position="31"/>
    </location>
</feature>
<evidence type="ECO:0000313" key="7">
    <source>
        <dbReference type="Proteomes" id="UP001060164"/>
    </source>
</evidence>
<evidence type="ECO:0000256" key="2">
    <source>
        <dbReference type="ARBA" id="ARBA00022692"/>
    </source>
</evidence>
<keyword evidence="7" id="KW-1185">Reference proteome</keyword>
<gene>
    <name evidence="6" type="ORF">NQ502_09310</name>
</gene>
<evidence type="ECO:0000256" key="1">
    <source>
        <dbReference type="ARBA" id="ARBA00004141"/>
    </source>
</evidence>
<keyword evidence="3 5" id="KW-1133">Transmembrane helix</keyword>
<feature type="transmembrane region" description="Helical" evidence="5">
    <location>
        <begin position="318"/>
        <end position="336"/>
    </location>
</feature>
<keyword evidence="4 5" id="KW-0472">Membrane</keyword>